<evidence type="ECO:0000313" key="4">
    <source>
        <dbReference type="Proteomes" id="UP000016934"/>
    </source>
</evidence>
<evidence type="ECO:0000256" key="2">
    <source>
        <dbReference type="SAM" id="MobiDB-lite"/>
    </source>
</evidence>
<feature type="region of interest" description="Disordered" evidence="2">
    <location>
        <begin position="160"/>
        <end position="190"/>
    </location>
</feature>
<feature type="compositionally biased region" description="Pro residues" evidence="2">
    <location>
        <begin position="170"/>
        <end position="182"/>
    </location>
</feature>
<feature type="region of interest" description="Disordered" evidence="2">
    <location>
        <begin position="101"/>
        <end position="136"/>
    </location>
</feature>
<accession>M2R7N2</accession>
<proteinExistence type="predicted"/>
<gene>
    <name evidence="3" type="ORF">COCSADRAFT_336268</name>
</gene>
<dbReference type="eggNOG" id="ENOG502TFMQ">
    <property type="taxonomic scope" value="Eukaryota"/>
</dbReference>
<keyword evidence="1" id="KW-0175">Coiled coil</keyword>
<dbReference type="OMA" id="FMDFPLD"/>
<keyword evidence="4" id="KW-1185">Reference proteome</keyword>
<dbReference type="KEGG" id="bsc:COCSADRAFT_336268"/>
<evidence type="ECO:0000256" key="1">
    <source>
        <dbReference type="SAM" id="Coils"/>
    </source>
</evidence>
<dbReference type="GeneID" id="19137237"/>
<feature type="coiled-coil region" evidence="1">
    <location>
        <begin position="519"/>
        <end position="546"/>
    </location>
</feature>
<sequence length="667" mass="74784">MTTLYQRLAHPFRRPVHYYTIAEPPLTPEQLQRQREKEKQRILDRIENDLDDGWVRPRASNSSDSLPVIIDRGPYRGCLYPKDQLYFNSVMLVADSEPRYAGPPDAELRQETQRTPTQRPNGSNHKGPSAQPVPSEWMATLRNAKDPKEWEGRNSINLTPARAKPLSNMQPPPRSPSPPRGPITPGTQEWDRFMDFPLDNPYHIYHNDDRKQSHEDLAVSNAPILSKPTAVTEPQAPLRSHNIHARSEAQLGYPVLPIPTSISIKPLDIPSIQSGPTQSLTWKSALKSILFHEGVDPATKASVREKAQCSSIIGGLEHQETPLFTPTDVSLVPNFSYPIAASAFYDRIDAAQTPRARSPQEKEQRYEELLPNSVCSEHHSHASSNETLYRDPSPLNWPLRGGQGREHVALTNGVPPGYYSSSSSSSSSDTTPDPRPSSPFPPNLVPEKVSVLLCSLLTSPELTLHRQIVHETAPVGTSSQSGLETHARLIKKLTATVYGLQDCIAGLEDNLVPQLSIYLQQKDREIDDLDVEISRLRNEITELRRTVDFGTGILSQCRNCEWEVWHTLLDIQRKREERRSSLSRVFSRTRSGTVQYAVANLNAPQPSVAHAVSSRSANMGVLKKKEINALLLTAKQNVEMIDQDMKEMARMVQAYPTRNGDAEKEEE</sequence>
<reference evidence="3 4" key="1">
    <citation type="journal article" date="2012" name="PLoS Pathog.">
        <title>Diverse lifestyles and strategies of plant pathogenesis encoded in the genomes of eighteen Dothideomycetes fungi.</title>
        <authorList>
            <person name="Ohm R.A."/>
            <person name="Feau N."/>
            <person name="Henrissat B."/>
            <person name="Schoch C.L."/>
            <person name="Horwitz B.A."/>
            <person name="Barry K.W."/>
            <person name="Condon B.J."/>
            <person name="Copeland A.C."/>
            <person name="Dhillon B."/>
            <person name="Glaser F."/>
            <person name="Hesse C.N."/>
            <person name="Kosti I."/>
            <person name="LaButti K."/>
            <person name="Lindquist E.A."/>
            <person name="Lucas S."/>
            <person name="Salamov A.A."/>
            <person name="Bradshaw R.E."/>
            <person name="Ciuffetti L."/>
            <person name="Hamelin R.C."/>
            <person name="Kema G.H.J."/>
            <person name="Lawrence C."/>
            <person name="Scott J.A."/>
            <person name="Spatafora J.W."/>
            <person name="Turgeon B.G."/>
            <person name="de Wit P.J.G.M."/>
            <person name="Zhong S."/>
            <person name="Goodwin S.B."/>
            <person name="Grigoriev I.V."/>
        </authorList>
    </citation>
    <scope>NUCLEOTIDE SEQUENCE [LARGE SCALE GENOMIC DNA]</scope>
    <source>
        <strain evidence="4">ND90Pr / ATCC 201652</strain>
    </source>
</reference>
<reference evidence="4" key="2">
    <citation type="journal article" date="2013" name="PLoS Genet.">
        <title>Comparative genome structure, secondary metabolite, and effector coding capacity across Cochliobolus pathogens.</title>
        <authorList>
            <person name="Condon B.J."/>
            <person name="Leng Y."/>
            <person name="Wu D."/>
            <person name="Bushley K.E."/>
            <person name="Ohm R.A."/>
            <person name="Otillar R."/>
            <person name="Martin J."/>
            <person name="Schackwitz W."/>
            <person name="Grimwood J."/>
            <person name="MohdZainudin N."/>
            <person name="Xue C."/>
            <person name="Wang R."/>
            <person name="Manning V.A."/>
            <person name="Dhillon B."/>
            <person name="Tu Z.J."/>
            <person name="Steffenson B.J."/>
            <person name="Salamov A."/>
            <person name="Sun H."/>
            <person name="Lowry S."/>
            <person name="LaButti K."/>
            <person name="Han J."/>
            <person name="Copeland A."/>
            <person name="Lindquist E."/>
            <person name="Barry K."/>
            <person name="Schmutz J."/>
            <person name="Baker S.E."/>
            <person name="Ciuffetti L.M."/>
            <person name="Grigoriev I.V."/>
            <person name="Zhong S."/>
            <person name="Turgeon B.G."/>
        </authorList>
    </citation>
    <scope>NUCLEOTIDE SEQUENCE [LARGE SCALE GENOMIC DNA]</scope>
    <source>
        <strain evidence="4">ND90Pr / ATCC 201652</strain>
    </source>
</reference>
<evidence type="ECO:0000313" key="3">
    <source>
        <dbReference type="EMBL" id="EMD62989.1"/>
    </source>
</evidence>
<feature type="compositionally biased region" description="Low complexity" evidence="2">
    <location>
        <begin position="415"/>
        <end position="431"/>
    </location>
</feature>
<feature type="region of interest" description="Disordered" evidence="2">
    <location>
        <begin position="375"/>
        <end position="443"/>
    </location>
</feature>
<dbReference type="Proteomes" id="UP000016934">
    <property type="component" value="Unassembled WGS sequence"/>
</dbReference>
<dbReference type="EMBL" id="KB445645">
    <property type="protein sequence ID" value="EMD62989.1"/>
    <property type="molecule type" value="Genomic_DNA"/>
</dbReference>
<dbReference type="OrthoDB" id="3684136at2759"/>
<feature type="compositionally biased region" description="Polar residues" evidence="2">
    <location>
        <begin position="113"/>
        <end position="126"/>
    </location>
</feature>
<organism evidence="3 4">
    <name type="scientific">Cochliobolus sativus (strain ND90Pr / ATCC 201652)</name>
    <name type="common">Common root rot and spot blotch fungus</name>
    <name type="synonym">Bipolaris sorokiniana</name>
    <dbReference type="NCBI Taxonomy" id="665912"/>
    <lineage>
        <taxon>Eukaryota</taxon>
        <taxon>Fungi</taxon>
        <taxon>Dikarya</taxon>
        <taxon>Ascomycota</taxon>
        <taxon>Pezizomycotina</taxon>
        <taxon>Dothideomycetes</taxon>
        <taxon>Pleosporomycetidae</taxon>
        <taxon>Pleosporales</taxon>
        <taxon>Pleosporineae</taxon>
        <taxon>Pleosporaceae</taxon>
        <taxon>Bipolaris</taxon>
    </lineage>
</organism>
<feature type="compositionally biased region" description="Pro residues" evidence="2">
    <location>
        <begin position="433"/>
        <end position="443"/>
    </location>
</feature>
<dbReference type="RefSeq" id="XP_007701266.1">
    <property type="nucleotide sequence ID" value="XM_007703076.1"/>
</dbReference>
<dbReference type="AlphaFoldDB" id="M2R7N2"/>
<protein>
    <submittedName>
        <fullName evidence="3">Uncharacterized protein</fullName>
    </submittedName>
</protein>
<name>M2R7N2_COCSN</name>
<dbReference type="HOGENOM" id="CLU_411128_0_0_1"/>